<proteinExistence type="predicted"/>
<reference evidence="1" key="1">
    <citation type="submission" date="2023-08" db="EMBL/GenBank/DDBJ databases">
        <title>A de novo genome assembly of Solanum verrucosum Schlechtendal, a Mexican diploid species geographically isolated from the other diploid A-genome species in potato relatives.</title>
        <authorList>
            <person name="Hosaka K."/>
        </authorList>
    </citation>
    <scope>NUCLEOTIDE SEQUENCE</scope>
    <source>
        <tissue evidence="1">Young leaves</tissue>
    </source>
</reference>
<evidence type="ECO:0000313" key="1">
    <source>
        <dbReference type="EMBL" id="WMV46934.1"/>
    </source>
</evidence>
<evidence type="ECO:0000313" key="2">
    <source>
        <dbReference type="Proteomes" id="UP001234989"/>
    </source>
</evidence>
<accession>A0AAF0UKK3</accession>
<sequence length="161" mass="18049">MEYALELRRTTSGSQIKGSSSSPQSLFHEERGHYMGISQENKGISSQFENFLSVVLAEEVQGDSVLSLRDDVVEVVQDNMVGEVENDNFNDLDYNLEEGDEDYHDVVTERRHMKVKGRPKKNIDSRMIGVGPSTTGILIPQVNQNAESDYDDSDELLEGGY</sequence>
<organism evidence="1 2">
    <name type="scientific">Solanum verrucosum</name>
    <dbReference type="NCBI Taxonomy" id="315347"/>
    <lineage>
        <taxon>Eukaryota</taxon>
        <taxon>Viridiplantae</taxon>
        <taxon>Streptophyta</taxon>
        <taxon>Embryophyta</taxon>
        <taxon>Tracheophyta</taxon>
        <taxon>Spermatophyta</taxon>
        <taxon>Magnoliopsida</taxon>
        <taxon>eudicotyledons</taxon>
        <taxon>Gunneridae</taxon>
        <taxon>Pentapetalae</taxon>
        <taxon>asterids</taxon>
        <taxon>lamiids</taxon>
        <taxon>Solanales</taxon>
        <taxon>Solanaceae</taxon>
        <taxon>Solanoideae</taxon>
        <taxon>Solaneae</taxon>
        <taxon>Solanum</taxon>
    </lineage>
</organism>
<dbReference type="AlphaFoldDB" id="A0AAF0UKK3"/>
<gene>
    <name evidence="1" type="ORF">MTR67_040319</name>
</gene>
<dbReference type="EMBL" id="CP133620">
    <property type="protein sequence ID" value="WMV46934.1"/>
    <property type="molecule type" value="Genomic_DNA"/>
</dbReference>
<name>A0AAF0UKK3_SOLVR</name>
<protein>
    <submittedName>
        <fullName evidence="1">Uncharacterized protein</fullName>
    </submittedName>
</protein>
<dbReference type="Proteomes" id="UP001234989">
    <property type="component" value="Chromosome 9"/>
</dbReference>
<keyword evidence="2" id="KW-1185">Reference proteome</keyword>